<dbReference type="GeneID" id="36512935"/>
<feature type="transmembrane region" description="Helical" evidence="7">
    <location>
        <begin position="36"/>
        <end position="56"/>
    </location>
</feature>
<feature type="transmembrane region" description="Helical" evidence="7">
    <location>
        <begin position="570"/>
        <end position="591"/>
    </location>
</feature>
<dbReference type="InterPro" id="IPR003804">
    <property type="entry name" value="Lactate_perm"/>
</dbReference>
<gene>
    <name evidence="8" type="ORF">HARCEL1_10470</name>
</gene>
<protein>
    <submittedName>
        <fullName evidence="8">Lactate permease</fullName>
    </submittedName>
</protein>
<evidence type="ECO:0000313" key="8">
    <source>
        <dbReference type="EMBL" id="AWB28099.1"/>
    </source>
</evidence>
<dbReference type="GO" id="GO:0015295">
    <property type="term" value="F:solute:proton symporter activity"/>
    <property type="evidence" value="ECO:0007669"/>
    <property type="project" value="TreeGrafter"/>
</dbReference>
<dbReference type="EMBL" id="CP028858">
    <property type="protein sequence ID" value="AWB28099.1"/>
    <property type="molecule type" value="Genomic_DNA"/>
</dbReference>
<evidence type="ECO:0000256" key="4">
    <source>
        <dbReference type="ARBA" id="ARBA00022692"/>
    </source>
</evidence>
<dbReference type="GO" id="GO:0005886">
    <property type="term" value="C:plasma membrane"/>
    <property type="evidence" value="ECO:0007669"/>
    <property type="project" value="UniProtKB-SubCell"/>
</dbReference>
<feature type="transmembrane region" description="Helical" evidence="7">
    <location>
        <begin position="238"/>
        <end position="258"/>
    </location>
</feature>
<feature type="transmembrane region" description="Helical" evidence="7">
    <location>
        <begin position="158"/>
        <end position="178"/>
    </location>
</feature>
<feature type="transmembrane region" description="Helical" evidence="7">
    <location>
        <begin position="371"/>
        <end position="393"/>
    </location>
</feature>
<evidence type="ECO:0000256" key="6">
    <source>
        <dbReference type="ARBA" id="ARBA00023136"/>
    </source>
</evidence>
<feature type="transmembrane region" description="Helical" evidence="7">
    <location>
        <begin position="190"/>
        <end position="217"/>
    </location>
</feature>
<feature type="transmembrane region" description="Helical" evidence="7">
    <location>
        <begin position="68"/>
        <end position="94"/>
    </location>
</feature>
<evidence type="ECO:0000256" key="3">
    <source>
        <dbReference type="ARBA" id="ARBA00022475"/>
    </source>
</evidence>
<dbReference type="PANTHER" id="PTHR30003:SF0">
    <property type="entry name" value="GLYCOLATE PERMEASE GLCA-RELATED"/>
    <property type="match status" value="1"/>
</dbReference>
<keyword evidence="5 7" id="KW-1133">Transmembrane helix</keyword>
<organism evidence="8 9">
    <name type="scientific">Halococcoides cellulosivorans</name>
    <dbReference type="NCBI Taxonomy" id="1679096"/>
    <lineage>
        <taxon>Archaea</taxon>
        <taxon>Methanobacteriati</taxon>
        <taxon>Methanobacteriota</taxon>
        <taxon>Stenosarchaea group</taxon>
        <taxon>Halobacteria</taxon>
        <taxon>Halobacteriales</taxon>
        <taxon>Haloarculaceae</taxon>
        <taxon>Halococcoides</taxon>
    </lineage>
</organism>
<dbReference type="KEGG" id="harc:HARCEL1_10470"/>
<keyword evidence="4 7" id="KW-0812">Transmembrane</keyword>
<feature type="transmembrane region" description="Helical" evidence="7">
    <location>
        <begin position="6"/>
        <end position="24"/>
    </location>
</feature>
<feature type="transmembrane region" description="Helical" evidence="7">
    <location>
        <begin position="321"/>
        <end position="340"/>
    </location>
</feature>
<dbReference type="Pfam" id="PF02652">
    <property type="entry name" value="Lactate_perm"/>
    <property type="match status" value="2"/>
</dbReference>
<keyword evidence="3" id="KW-1003">Cell membrane</keyword>
<keyword evidence="9" id="KW-1185">Reference proteome</keyword>
<evidence type="ECO:0000256" key="5">
    <source>
        <dbReference type="ARBA" id="ARBA00022989"/>
    </source>
</evidence>
<feature type="transmembrane region" description="Helical" evidence="7">
    <location>
        <begin position="129"/>
        <end position="151"/>
    </location>
</feature>
<proteinExistence type="predicted"/>
<keyword evidence="2" id="KW-0813">Transport</keyword>
<sequence length="592" mass="61579">MNVGLLALAAAVPIALAFGLLVGARKSAALSMSVGWIAAVILGIAVWQMDLSWLAASAAVGALEGLNIVLIVFGAVLLMNYLDLGGAIGTIRWFFHGIERDRRVQLLLIGLGFETIIEGAAGFGTPGALAAPLFVGLGFPPLAAAVFGLFFNAPNPQFGAAGTPILGGISTGTMGDLVPESAIGALQMTVSAWSGVMTGLTFVFWGLLGVFLLIYWFGDDAERSIRGAARSTLPIAPFALVAGTTAGLIQWAVAWTIGPELPDIAAGFVVLGLGIVMANYGVLVPDDAWTFPDREQWSDVWLGGLSLDGLGSGAPEREMPVWLAWAPYLAVGLFLLVTRWPTFDLVSRLKEFTVGFGFDLPMGTQTWTLEYLYLPGTMPFVPVAVGTGLLFAFTQRDRLAENLDGEASLPDGLDRRLAGVHTGLAQWTRYNVAAWRESLRQVGPAAVTLIVAVSLTQVMIASATNASGALGMMESLSTVLASAAGGALPAVTPWIGALGTFVTGSNTTSDILFNALQYQAAVDVGLEPSIILAIQNVGGGVGNMISVLNVAAICGVVGLSGREGDILRKVVVPTVIFALFAGGVGTAIVYLI</sequence>
<evidence type="ECO:0000313" key="9">
    <source>
        <dbReference type="Proteomes" id="UP000244727"/>
    </source>
</evidence>
<feature type="transmembrane region" description="Helical" evidence="7">
    <location>
        <begin position="106"/>
        <end position="123"/>
    </location>
</feature>
<evidence type="ECO:0000256" key="2">
    <source>
        <dbReference type="ARBA" id="ARBA00022448"/>
    </source>
</evidence>
<dbReference type="RefSeq" id="WP_108383251.1">
    <property type="nucleotide sequence ID" value="NZ_CP028858.1"/>
</dbReference>
<dbReference type="GO" id="GO:0015129">
    <property type="term" value="F:lactate transmembrane transporter activity"/>
    <property type="evidence" value="ECO:0007669"/>
    <property type="project" value="InterPro"/>
</dbReference>
<evidence type="ECO:0000256" key="1">
    <source>
        <dbReference type="ARBA" id="ARBA00004651"/>
    </source>
</evidence>
<feature type="transmembrane region" description="Helical" evidence="7">
    <location>
        <begin position="264"/>
        <end position="284"/>
    </location>
</feature>
<comment type="subcellular location">
    <subcellularLocation>
        <location evidence="1">Cell membrane</location>
        <topology evidence="1">Multi-pass membrane protein</topology>
    </subcellularLocation>
</comment>
<dbReference type="PANTHER" id="PTHR30003">
    <property type="entry name" value="L-LACTATE PERMEASE"/>
    <property type="match status" value="1"/>
</dbReference>
<name>A0A2R4X2R1_9EURY</name>
<dbReference type="Proteomes" id="UP000244727">
    <property type="component" value="Chromosome"/>
</dbReference>
<dbReference type="AlphaFoldDB" id="A0A2R4X2R1"/>
<evidence type="ECO:0000256" key="7">
    <source>
        <dbReference type="SAM" id="Phobius"/>
    </source>
</evidence>
<accession>A0A2R4X2R1</accession>
<reference evidence="8 9" key="1">
    <citation type="submission" date="2018-04" db="EMBL/GenBank/DDBJ databases">
        <title>Halococcoides cellulosivorans gen. nov., sp. nov., an extremely halophilic cellulose-utilizing haloarchaeon from hypersaline lakes.</title>
        <authorList>
            <person name="Sorokin D.Y."/>
            <person name="Toshchakov S.V."/>
            <person name="Samarov N.I."/>
            <person name="Korzhenkov A."/>
            <person name="Kublanov I.V."/>
        </authorList>
    </citation>
    <scope>NUCLEOTIDE SEQUENCE [LARGE SCALE GENOMIC DNA]</scope>
    <source>
        <strain evidence="8 9">HArcel1</strain>
    </source>
</reference>
<keyword evidence="6 7" id="KW-0472">Membrane</keyword>